<feature type="compositionally biased region" description="Basic and acidic residues" evidence="10">
    <location>
        <begin position="59"/>
        <end position="69"/>
    </location>
</feature>
<evidence type="ECO:0000256" key="5">
    <source>
        <dbReference type="ARBA" id="ARBA00022833"/>
    </source>
</evidence>
<dbReference type="GO" id="GO:0071035">
    <property type="term" value="P:nuclear polyadenylation-dependent rRNA catabolic process"/>
    <property type="evidence" value="ECO:0007669"/>
    <property type="project" value="TreeGrafter"/>
</dbReference>
<feature type="domain" description="CCHC-type" evidence="11">
    <location>
        <begin position="399"/>
        <end position="414"/>
    </location>
</feature>
<dbReference type="InterPro" id="IPR001878">
    <property type="entry name" value="Znf_CCHC"/>
</dbReference>
<dbReference type="GO" id="GO:0071039">
    <property type="term" value="P:nuclear polyadenylation-dependent CUT catabolic process"/>
    <property type="evidence" value="ECO:0007669"/>
    <property type="project" value="TreeGrafter"/>
</dbReference>
<dbReference type="PANTHER" id="PTHR46543">
    <property type="entry name" value="ZINC FINGER CCHC DOMAIN-CONTAINING PROTEIN 7"/>
    <property type="match status" value="1"/>
</dbReference>
<keyword evidence="5" id="KW-0862">Zinc</keyword>
<dbReference type="GO" id="GO:0008270">
    <property type="term" value="F:zinc ion binding"/>
    <property type="evidence" value="ECO:0007669"/>
    <property type="project" value="UniProtKB-KW"/>
</dbReference>
<reference evidence="12" key="3">
    <citation type="submission" date="2025-09" db="UniProtKB">
        <authorList>
            <consortium name="Ensembl"/>
        </authorList>
    </citation>
    <scope>IDENTIFICATION</scope>
</reference>
<dbReference type="SMART" id="SM00343">
    <property type="entry name" value="ZnF_C2HC"/>
    <property type="match status" value="5"/>
</dbReference>
<evidence type="ECO:0000256" key="8">
    <source>
        <dbReference type="ARBA" id="ARBA00043023"/>
    </source>
</evidence>
<feature type="compositionally biased region" description="Basic and acidic residues" evidence="10">
    <location>
        <begin position="97"/>
        <end position="115"/>
    </location>
</feature>
<evidence type="ECO:0000256" key="6">
    <source>
        <dbReference type="ARBA" id="ARBA00023242"/>
    </source>
</evidence>
<evidence type="ECO:0000313" key="13">
    <source>
        <dbReference type="Proteomes" id="UP000472263"/>
    </source>
</evidence>
<feature type="compositionally biased region" description="Acidic residues" evidence="10">
    <location>
        <begin position="9"/>
        <end position="28"/>
    </location>
</feature>
<feature type="domain" description="CCHC-type" evidence="11">
    <location>
        <begin position="292"/>
        <end position="307"/>
    </location>
</feature>
<dbReference type="GO" id="GO:0071037">
    <property type="term" value="P:nuclear polyadenylation-dependent snRNA catabolic process"/>
    <property type="evidence" value="ECO:0007669"/>
    <property type="project" value="TreeGrafter"/>
</dbReference>
<dbReference type="PANTHER" id="PTHR46543:SF1">
    <property type="entry name" value="ZINC FINGER CCHC DOMAIN-CONTAINING PROTEIN 7"/>
    <property type="match status" value="1"/>
</dbReference>
<keyword evidence="3" id="KW-0677">Repeat</keyword>
<dbReference type="FunFam" id="4.10.60.10:FF:000020">
    <property type="entry name" value="Zinc finger CCHC domain-containing protein 7"/>
    <property type="match status" value="1"/>
</dbReference>
<feature type="region of interest" description="Disordered" evidence="10">
    <location>
        <begin position="1"/>
        <end position="134"/>
    </location>
</feature>
<reference evidence="12" key="1">
    <citation type="submission" date="2019-06" db="EMBL/GenBank/DDBJ databases">
        <authorList>
            <consortium name="Wellcome Sanger Institute Data Sharing"/>
        </authorList>
    </citation>
    <scope>NUCLEOTIDE SEQUENCE [LARGE SCALE GENOMIC DNA]</scope>
</reference>
<dbReference type="Pfam" id="PF00098">
    <property type="entry name" value="zf-CCHC"/>
    <property type="match status" value="1"/>
</dbReference>
<keyword evidence="4 9" id="KW-0863">Zinc-finger</keyword>
<evidence type="ECO:0000256" key="2">
    <source>
        <dbReference type="ARBA" id="ARBA00022723"/>
    </source>
</evidence>
<dbReference type="GeneTree" id="ENSGT00950000183041"/>
<proteinExistence type="predicted"/>
<sequence>MYCGYQDREEFEDELYQEEDDEEEEEGSEVNSELEFQLYSQLHYSSNAGEREEEEDGGEKEQEGKRQDGQRLQVVETSGERKDSEPNRLPSPGVGRPAEHLKGHAEAERKKEKLHDQRKRKGAPKGQRPSASLFQEVIVIDSGTEVISISDDTDDGVCAFKGQKSRPLQASTPAQQATRQRKRSPSLVEDSVSSGSESEESESESESESDSDSDGLESWMILGRDNQDGDQSISLNLEGESDSSSDADEDEERKWLVSNKDKEAQIYNKDKGVRMPVNRMSNRYYTDKNVTCRNCSKTGHLSKNCPNPKKVACCFLCGTPGHQVAECPNRHCANCGLPGHLYESCSERAYWHKQCHRCGMTGHFFDACPEIWRQYHITIKSGPPQRQEGEDMGRTPPYCYNCSRKGHFGYACTQRRMFNGTYPTTPFINCYDTVEEIRRREHRIKLKVKELRENGLFPPGSQMPLTPGPPRKRQKNNHHNNSNQPDHRSYQTPNNHKPSPKHIMFRDNKQASAMRPKTKKADKHKQQGTSSTAKPWQPKRAVPTSRGPLPPVKPVKLVFNEADDFPRGGVTGEKKEKKNKRKKKNRQGLLGPPEAHFRPAARTPDRLFGVGPGGEMKRKRRRARGRERKAANMAAADMYPTDENLFIIKQRKRKR</sequence>
<feature type="compositionally biased region" description="Polar residues" evidence="10">
    <location>
        <begin position="38"/>
        <end position="48"/>
    </location>
</feature>
<feature type="domain" description="CCHC-type" evidence="11">
    <location>
        <begin position="314"/>
        <end position="329"/>
    </location>
</feature>
<feature type="region of interest" description="Disordered" evidence="10">
    <location>
        <begin position="453"/>
        <end position="636"/>
    </location>
</feature>
<feature type="region of interest" description="Disordered" evidence="10">
    <location>
        <begin position="146"/>
        <end position="254"/>
    </location>
</feature>
<dbReference type="GO" id="GO:0005730">
    <property type="term" value="C:nucleolus"/>
    <property type="evidence" value="ECO:0007669"/>
    <property type="project" value="UniProtKB-SubCell"/>
</dbReference>
<gene>
    <name evidence="12" type="primary">ZCCHC7</name>
    <name evidence="12" type="synonym">zcchc7</name>
</gene>
<feature type="compositionally biased region" description="Polar residues" evidence="10">
    <location>
        <begin position="479"/>
        <end position="497"/>
    </location>
</feature>
<evidence type="ECO:0000256" key="7">
    <source>
        <dbReference type="ARBA" id="ARBA00041190"/>
    </source>
</evidence>
<accession>A0A667Y7R0</accession>
<dbReference type="Gene3D" id="4.10.60.10">
    <property type="entry name" value="Zinc finger, CCHC-type"/>
    <property type="match status" value="2"/>
</dbReference>
<evidence type="ECO:0000313" key="12">
    <source>
        <dbReference type="Ensembl" id="ENSMMDP00005023652.1"/>
    </source>
</evidence>
<dbReference type="Proteomes" id="UP000472263">
    <property type="component" value="Chromosome 1"/>
</dbReference>
<dbReference type="Ensembl" id="ENSMMDT00005024161.1">
    <property type="protein sequence ID" value="ENSMMDP00005023652.1"/>
    <property type="gene ID" value="ENSMMDG00005011398.1"/>
</dbReference>
<dbReference type="GO" id="GO:0071038">
    <property type="term" value="P:TRAMP-dependent tRNA surveillance pathway"/>
    <property type="evidence" value="ECO:0007669"/>
    <property type="project" value="TreeGrafter"/>
</dbReference>
<feature type="domain" description="CCHC-type" evidence="11">
    <location>
        <begin position="355"/>
        <end position="370"/>
    </location>
</feature>
<protein>
    <recommendedName>
        <fullName evidence="7">Zinc finger CCHC domain-containing protein 7</fullName>
    </recommendedName>
    <alternativeName>
        <fullName evidence="8">TRAMP-like complex RNA-binding factor ZCCHC7</fullName>
    </alternativeName>
</protein>
<dbReference type="PROSITE" id="PS50158">
    <property type="entry name" value="ZF_CCHC"/>
    <property type="match status" value="4"/>
</dbReference>
<dbReference type="GO" id="GO:0003723">
    <property type="term" value="F:RNA binding"/>
    <property type="evidence" value="ECO:0007669"/>
    <property type="project" value="TreeGrafter"/>
</dbReference>
<dbReference type="InParanoid" id="A0A667Y7R0"/>
<feature type="compositionally biased region" description="Basic residues" evidence="10">
    <location>
        <begin position="617"/>
        <end position="627"/>
    </location>
</feature>
<dbReference type="AlphaFoldDB" id="A0A667Y7R0"/>
<evidence type="ECO:0000259" key="11">
    <source>
        <dbReference type="PROSITE" id="PS50158"/>
    </source>
</evidence>
<comment type="subcellular location">
    <subcellularLocation>
        <location evidence="1">Nucleus</location>
        <location evidence="1">Nucleolus</location>
    </subcellularLocation>
</comment>
<feature type="compositionally biased region" description="Acidic residues" evidence="10">
    <location>
        <begin position="197"/>
        <end position="215"/>
    </location>
</feature>
<dbReference type="GO" id="GO:0071036">
    <property type="term" value="P:nuclear polyadenylation-dependent snoRNA catabolic process"/>
    <property type="evidence" value="ECO:0007669"/>
    <property type="project" value="TreeGrafter"/>
</dbReference>
<evidence type="ECO:0000256" key="1">
    <source>
        <dbReference type="ARBA" id="ARBA00004604"/>
    </source>
</evidence>
<feature type="compositionally biased region" description="Polar residues" evidence="10">
    <location>
        <begin position="166"/>
        <end position="178"/>
    </location>
</feature>
<keyword evidence="13" id="KW-1185">Reference proteome</keyword>
<keyword evidence="6" id="KW-0539">Nucleus</keyword>
<evidence type="ECO:0000256" key="9">
    <source>
        <dbReference type="PROSITE-ProRule" id="PRU00047"/>
    </source>
</evidence>
<dbReference type="GO" id="GO:0031499">
    <property type="term" value="C:TRAMP complex"/>
    <property type="evidence" value="ECO:0007669"/>
    <property type="project" value="TreeGrafter"/>
</dbReference>
<reference evidence="12" key="2">
    <citation type="submission" date="2025-08" db="UniProtKB">
        <authorList>
            <consortium name="Ensembl"/>
        </authorList>
    </citation>
    <scope>IDENTIFICATION</scope>
</reference>
<evidence type="ECO:0000256" key="4">
    <source>
        <dbReference type="ARBA" id="ARBA00022771"/>
    </source>
</evidence>
<organism evidence="12 13">
    <name type="scientific">Myripristis murdjan</name>
    <name type="common">pinecone soldierfish</name>
    <dbReference type="NCBI Taxonomy" id="586833"/>
    <lineage>
        <taxon>Eukaryota</taxon>
        <taxon>Metazoa</taxon>
        <taxon>Chordata</taxon>
        <taxon>Craniata</taxon>
        <taxon>Vertebrata</taxon>
        <taxon>Euteleostomi</taxon>
        <taxon>Actinopterygii</taxon>
        <taxon>Neopterygii</taxon>
        <taxon>Teleostei</taxon>
        <taxon>Neoteleostei</taxon>
        <taxon>Acanthomorphata</taxon>
        <taxon>Holocentriformes</taxon>
        <taxon>Holocentridae</taxon>
        <taxon>Myripristis</taxon>
    </lineage>
</organism>
<keyword evidence="2" id="KW-0479">Metal-binding</keyword>
<feature type="compositionally biased region" description="Acidic residues" evidence="10">
    <location>
        <begin position="239"/>
        <end position="251"/>
    </location>
</feature>
<evidence type="ECO:0000256" key="3">
    <source>
        <dbReference type="ARBA" id="ARBA00022737"/>
    </source>
</evidence>
<name>A0A667Y7R0_9TELE</name>
<evidence type="ECO:0000256" key="10">
    <source>
        <dbReference type="SAM" id="MobiDB-lite"/>
    </source>
</evidence>
<feature type="compositionally biased region" description="Low complexity" evidence="10">
    <location>
        <begin position="186"/>
        <end position="196"/>
    </location>
</feature>
<dbReference type="InterPro" id="IPR051644">
    <property type="entry name" value="TRAMP_AT-DNA-binding"/>
</dbReference>
<feature type="compositionally biased region" description="Basic residues" evidence="10">
    <location>
        <begin position="577"/>
        <end position="586"/>
    </location>
</feature>
<dbReference type="SUPFAM" id="SSF57756">
    <property type="entry name" value="Retrovirus zinc finger-like domains"/>
    <property type="match status" value="3"/>
</dbReference>
<dbReference type="GO" id="GO:0071031">
    <property type="term" value="P:nuclear mRNA surveillance of mRNA 3'-end processing"/>
    <property type="evidence" value="ECO:0007669"/>
    <property type="project" value="TreeGrafter"/>
</dbReference>
<dbReference type="InterPro" id="IPR036875">
    <property type="entry name" value="Znf_CCHC_sf"/>
</dbReference>